<sequence length="171" mass="18731">MLQAQQLAIAQLQSHQKTPSTVTPETAPQAKQAPRRSSNNGLAGSSTNIIKSRVVEKLGLLDQIVPASRVLNMFNMASKTTKEEITIPINVAGTIQYAKFHVIEGDMRCNALIGRPWIHCMRAVPSPLHQMIKFPTKDGIKTVYGEQHAMRGIFVVHDVAPTPTPSTSKKP</sequence>
<proteinExistence type="predicted"/>
<dbReference type="PaxDb" id="4097-A0A1S4CL84"/>
<evidence type="ECO:0000256" key="1">
    <source>
        <dbReference type="SAM" id="MobiDB-lite"/>
    </source>
</evidence>
<dbReference type="KEGG" id="nta:107820103"/>
<gene>
    <name evidence="2" type="primary">LOC107820103</name>
</gene>
<reference evidence="2" key="1">
    <citation type="submission" date="2025-08" db="UniProtKB">
        <authorList>
            <consortium name="RefSeq"/>
        </authorList>
    </citation>
    <scope>IDENTIFICATION</scope>
</reference>
<dbReference type="AlphaFoldDB" id="A0A1S4CL84"/>
<feature type="compositionally biased region" description="Polar residues" evidence="1">
    <location>
        <begin position="35"/>
        <end position="45"/>
    </location>
</feature>
<feature type="region of interest" description="Disordered" evidence="1">
    <location>
        <begin position="12"/>
        <end position="45"/>
    </location>
</feature>
<dbReference type="PANTHER" id="PTHR33240">
    <property type="entry name" value="OS08G0508500 PROTEIN"/>
    <property type="match status" value="1"/>
</dbReference>
<dbReference type="CDD" id="cd00303">
    <property type="entry name" value="retropepsin_like"/>
    <property type="match status" value="1"/>
</dbReference>
<dbReference type="PANTHER" id="PTHR33240:SF8">
    <property type="entry name" value="OS03G0439900 PROTEIN"/>
    <property type="match status" value="1"/>
</dbReference>
<dbReference type="OrthoDB" id="2919534at2759"/>
<dbReference type="InterPro" id="IPR021109">
    <property type="entry name" value="Peptidase_aspartic_dom_sf"/>
</dbReference>
<dbReference type="RefSeq" id="XP_016501806.1">
    <property type="nucleotide sequence ID" value="XM_016646320.1"/>
</dbReference>
<name>A0A1S4CL84_TOBAC</name>
<feature type="compositionally biased region" description="Polar residues" evidence="1">
    <location>
        <begin position="14"/>
        <end position="26"/>
    </location>
</feature>
<accession>A0A1S4CL84</accession>
<evidence type="ECO:0000313" key="2">
    <source>
        <dbReference type="RefSeq" id="XP_016501806.1"/>
    </source>
</evidence>
<organism evidence="2">
    <name type="scientific">Nicotiana tabacum</name>
    <name type="common">Common tobacco</name>
    <dbReference type="NCBI Taxonomy" id="4097"/>
    <lineage>
        <taxon>Eukaryota</taxon>
        <taxon>Viridiplantae</taxon>
        <taxon>Streptophyta</taxon>
        <taxon>Embryophyta</taxon>
        <taxon>Tracheophyta</taxon>
        <taxon>Spermatophyta</taxon>
        <taxon>Magnoliopsida</taxon>
        <taxon>eudicotyledons</taxon>
        <taxon>Gunneridae</taxon>
        <taxon>Pentapetalae</taxon>
        <taxon>asterids</taxon>
        <taxon>lamiids</taxon>
        <taxon>Solanales</taxon>
        <taxon>Solanaceae</taxon>
        <taxon>Nicotianoideae</taxon>
        <taxon>Nicotianeae</taxon>
        <taxon>Nicotiana</taxon>
    </lineage>
</organism>
<dbReference type="Gene3D" id="2.40.70.10">
    <property type="entry name" value="Acid Proteases"/>
    <property type="match status" value="1"/>
</dbReference>
<protein>
    <submittedName>
        <fullName evidence="2">Uncharacterized protein</fullName>
    </submittedName>
</protein>